<comment type="caution">
    <text evidence="3">The sequence shown here is derived from an EMBL/GenBank/DDBJ whole genome shotgun (WGS) entry which is preliminary data.</text>
</comment>
<gene>
    <name evidence="3" type="ORF">GCM10008919_02520</name>
</gene>
<feature type="transmembrane region" description="Helical" evidence="1">
    <location>
        <begin position="323"/>
        <end position="342"/>
    </location>
</feature>
<accession>A0ABN0SVR1</accession>
<keyword evidence="1" id="KW-0472">Membrane</keyword>
<protein>
    <recommendedName>
        <fullName evidence="2">NAD-dependent epimerase/dehydratase domain-containing protein</fullName>
    </recommendedName>
</protein>
<keyword evidence="1" id="KW-1133">Transmembrane helix</keyword>
<sequence>MTNRADGEWDDRMSTWTRKVMFVGLPRYFEQLLAACFRKEAWEVFRMAAGETRSPQGIHTYDCDVTGAEAKSVFAVQNLDLLIYRFEREPADALQHLDVLLRMAQTAKVKRIFLLSGDAVFAPGTQPVETDPTAPETEVGALLVRLETLSLSYRAQGLPVSVLRLPELFAPGQTQEDGFIGGLFSAPLMRRPIPRYPMPEAVSYGLLDARDAVFAIYQAAARDFAGAYLHIAPAAGTTVAELYQICAGFFPCMNERSEPREPQGRAVLRSALIEEQLGWRARRALAPGLKETYEVMEAARSTNTDDLRALARRARFARLRQRIVPYAENIAGALVTFGISYLQSGSSVNSMTAFDFAFLYIGCMGLLYGKGQALIAAGFSLALLIHNGLAAGGDLVAMLYNPREFLHFVSYFFAAVLTGYFADRASYQQLADSRIKRRLQYRYSFLENIFKENLAIKDRLYRQIVNSDDSIGRLYRIVSRLDSVETENLYTQTASVTADILSVKDIVVYIVGEGGWYLRQKVRLGTQTHDLPRSVRVEDNPYLVQMLEEKKIFVNRDLIKGLPDLAAPIVYEGRVIAVLQIYHLDFEQWSLYQQNLLSITARLVSSSLGRAYEWEKETADRKYVGGTRILNREEFEKVIEEFRERRRMQPDYPVTLLAVKMDGRSYSDLDRQIAHSIRGEDFIGTTAEGVSLLLPDVAGRTLDMVRERLAKVGVETGESQAL</sequence>
<keyword evidence="4" id="KW-1185">Reference proteome</keyword>
<organism evidence="3 4">
    <name type="scientific">Selenomonas dianae</name>
    <dbReference type="NCBI Taxonomy" id="135079"/>
    <lineage>
        <taxon>Bacteria</taxon>
        <taxon>Bacillati</taxon>
        <taxon>Bacillota</taxon>
        <taxon>Negativicutes</taxon>
        <taxon>Selenomonadales</taxon>
        <taxon>Selenomonadaceae</taxon>
        <taxon>Selenomonas</taxon>
    </lineage>
</organism>
<dbReference type="SUPFAM" id="SSF55781">
    <property type="entry name" value="GAF domain-like"/>
    <property type="match status" value="1"/>
</dbReference>
<dbReference type="Gene3D" id="3.30.450.40">
    <property type="match status" value="1"/>
</dbReference>
<evidence type="ECO:0000256" key="1">
    <source>
        <dbReference type="SAM" id="Phobius"/>
    </source>
</evidence>
<dbReference type="Gene3D" id="3.40.50.720">
    <property type="entry name" value="NAD(P)-binding Rossmann-like Domain"/>
    <property type="match status" value="1"/>
</dbReference>
<dbReference type="Pfam" id="PF01370">
    <property type="entry name" value="Epimerase"/>
    <property type="match status" value="1"/>
</dbReference>
<dbReference type="InterPro" id="IPR029016">
    <property type="entry name" value="GAF-like_dom_sf"/>
</dbReference>
<dbReference type="Proteomes" id="UP001500399">
    <property type="component" value="Unassembled WGS sequence"/>
</dbReference>
<keyword evidence="1" id="KW-0812">Transmembrane</keyword>
<feature type="transmembrane region" description="Helical" evidence="1">
    <location>
        <begin position="374"/>
        <end position="393"/>
    </location>
</feature>
<dbReference type="InterPro" id="IPR036291">
    <property type="entry name" value="NAD(P)-bd_dom_sf"/>
</dbReference>
<name>A0ABN0SVR1_9FIRM</name>
<reference evidence="3 4" key="1">
    <citation type="journal article" date="2019" name="Int. J. Syst. Evol. Microbiol.">
        <title>The Global Catalogue of Microorganisms (GCM) 10K type strain sequencing project: providing services to taxonomists for standard genome sequencing and annotation.</title>
        <authorList>
            <consortium name="The Broad Institute Genomics Platform"/>
            <consortium name="The Broad Institute Genome Sequencing Center for Infectious Disease"/>
            <person name="Wu L."/>
            <person name="Ma J."/>
        </authorList>
    </citation>
    <scope>NUCLEOTIDE SEQUENCE [LARGE SCALE GENOMIC DNA]</scope>
    <source>
        <strain evidence="3 4">JCM 8542</strain>
    </source>
</reference>
<proteinExistence type="predicted"/>
<evidence type="ECO:0000259" key="2">
    <source>
        <dbReference type="Pfam" id="PF01370"/>
    </source>
</evidence>
<feature type="transmembrane region" description="Helical" evidence="1">
    <location>
        <begin position="348"/>
        <end position="367"/>
    </location>
</feature>
<dbReference type="InterPro" id="IPR001509">
    <property type="entry name" value="Epimerase_deHydtase"/>
</dbReference>
<dbReference type="EMBL" id="BAAACR010000002">
    <property type="protein sequence ID" value="GAA0202682.1"/>
    <property type="molecule type" value="Genomic_DNA"/>
</dbReference>
<feature type="domain" description="NAD-dependent epimerase/dehydratase" evidence="2">
    <location>
        <begin position="98"/>
        <end position="222"/>
    </location>
</feature>
<dbReference type="SUPFAM" id="SSF51735">
    <property type="entry name" value="NAD(P)-binding Rossmann-fold domains"/>
    <property type="match status" value="1"/>
</dbReference>
<evidence type="ECO:0000313" key="4">
    <source>
        <dbReference type="Proteomes" id="UP001500399"/>
    </source>
</evidence>
<evidence type="ECO:0000313" key="3">
    <source>
        <dbReference type="EMBL" id="GAA0202682.1"/>
    </source>
</evidence>